<keyword evidence="4" id="KW-1185">Reference proteome</keyword>
<reference evidence="4" key="1">
    <citation type="submission" date="2024-04" db="EMBL/GenBank/DDBJ databases">
        <title>Salinicola lusitanus LLJ914,a marine bacterium isolated from the Okinawa Trough.</title>
        <authorList>
            <person name="Li J."/>
        </authorList>
    </citation>
    <scope>NUCLEOTIDE SEQUENCE [LARGE SCALE GENOMIC DNA]</scope>
</reference>
<keyword evidence="1" id="KW-1133">Transmembrane helix</keyword>
<evidence type="ECO:0000259" key="2">
    <source>
        <dbReference type="SMART" id="SM01289"/>
    </source>
</evidence>
<dbReference type="SUPFAM" id="SSF47986">
    <property type="entry name" value="DEATH domain"/>
    <property type="match status" value="1"/>
</dbReference>
<accession>A0AAW0NJJ3</accession>
<proteinExistence type="predicted"/>
<evidence type="ECO:0000256" key="1">
    <source>
        <dbReference type="SAM" id="Phobius"/>
    </source>
</evidence>
<dbReference type="AlphaFoldDB" id="A0AAW0NJJ3"/>
<evidence type="ECO:0000313" key="4">
    <source>
        <dbReference type="Proteomes" id="UP001460270"/>
    </source>
</evidence>
<comment type="caution">
    <text evidence="3">The sequence shown here is derived from an EMBL/GenBank/DDBJ whole genome shotgun (WGS) entry which is preliminary data.</text>
</comment>
<feature type="transmembrane region" description="Helical" evidence="1">
    <location>
        <begin position="175"/>
        <end position="205"/>
    </location>
</feature>
<dbReference type="SMART" id="SM01289">
    <property type="entry name" value="PYRIN"/>
    <property type="match status" value="1"/>
</dbReference>
<name>A0AAW0NJJ3_9GOBI</name>
<dbReference type="InterPro" id="IPR004020">
    <property type="entry name" value="DAPIN"/>
</dbReference>
<keyword evidence="1" id="KW-0472">Membrane</keyword>
<sequence length="318" mass="35998">MRQLSTADDADFTSKSSKPRLHDVLRAPLTPDSAIHTKHTEELLWLLQHLSEQDLREFQFHLRQEQRGTFLTHPGIMHCRLDGAGRTDTVDLMVETYIADTAHVTENILRRMMKMDLLLKFKSLCSPNIDERRPQHFPKETQQAIVVARSGAAQTGPVRPDSAWSLQFLVPANALWFLMGVLTTLLATPFFRVSVVLVVALNIILRSGMRPKTDQSLTQRDRIQAMQREAKDLLQHLLLKVLPLWRTSLSHDSRILLLKPPATSSSCSTHTPHTLAVTGSQRSLNRGTMFYKIWDSSDTNFCFTALHIGPSNKISSFA</sequence>
<dbReference type="Proteomes" id="UP001460270">
    <property type="component" value="Unassembled WGS sequence"/>
</dbReference>
<organism evidence="3 4">
    <name type="scientific">Mugilogobius chulae</name>
    <name type="common">yellowstripe goby</name>
    <dbReference type="NCBI Taxonomy" id="88201"/>
    <lineage>
        <taxon>Eukaryota</taxon>
        <taxon>Metazoa</taxon>
        <taxon>Chordata</taxon>
        <taxon>Craniata</taxon>
        <taxon>Vertebrata</taxon>
        <taxon>Euteleostomi</taxon>
        <taxon>Actinopterygii</taxon>
        <taxon>Neopterygii</taxon>
        <taxon>Teleostei</taxon>
        <taxon>Neoteleostei</taxon>
        <taxon>Acanthomorphata</taxon>
        <taxon>Gobiaria</taxon>
        <taxon>Gobiiformes</taxon>
        <taxon>Gobioidei</taxon>
        <taxon>Gobiidae</taxon>
        <taxon>Gobionellinae</taxon>
        <taxon>Mugilogobius</taxon>
    </lineage>
</organism>
<dbReference type="Gene3D" id="1.10.533.10">
    <property type="entry name" value="Death Domain, Fas"/>
    <property type="match status" value="1"/>
</dbReference>
<gene>
    <name evidence="3" type="ORF">WMY93_019568</name>
</gene>
<dbReference type="InterPro" id="IPR011029">
    <property type="entry name" value="DEATH-like_dom_sf"/>
</dbReference>
<evidence type="ECO:0000313" key="3">
    <source>
        <dbReference type="EMBL" id="KAK7898715.1"/>
    </source>
</evidence>
<keyword evidence="1" id="KW-0812">Transmembrane</keyword>
<protein>
    <recommendedName>
        <fullName evidence="2">Pyrin domain-containing protein</fullName>
    </recommendedName>
</protein>
<feature type="domain" description="Pyrin" evidence="2">
    <location>
        <begin position="39"/>
        <end position="123"/>
    </location>
</feature>
<dbReference type="Pfam" id="PF02758">
    <property type="entry name" value="PYRIN"/>
    <property type="match status" value="1"/>
</dbReference>
<dbReference type="EMBL" id="JBBPFD010000014">
    <property type="protein sequence ID" value="KAK7898715.1"/>
    <property type="molecule type" value="Genomic_DNA"/>
</dbReference>